<keyword evidence="1 2" id="KW-0732">Signal</keyword>
<proteinExistence type="predicted"/>
<feature type="chain" id="PRO_5009256348" evidence="2">
    <location>
        <begin position="23"/>
        <end position="330"/>
    </location>
</feature>
<protein>
    <submittedName>
        <fullName evidence="4">Por secretion system C-terminal sorting domain-containing protein</fullName>
    </submittedName>
</protein>
<organism evidence="4 5">
    <name type="scientific">Winogradskyella sediminis</name>
    <dbReference type="NCBI Taxonomy" id="1382466"/>
    <lineage>
        <taxon>Bacteria</taxon>
        <taxon>Pseudomonadati</taxon>
        <taxon>Bacteroidota</taxon>
        <taxon>Flavobacteriia</taxon>
        <taxon>Flavobacteriales</taxon>
        <taxon>Flavobacteriaceae</taxon>
        <taxon>Winogradskyella</taxon>
    </lineage>
</organism>
<dbReference type="EMBL" id="LT629774">
    <property type="protein sequence ID" value="SDS08310.1"/>
    <property type="molecule type" value="Genomic_DNA"/>
</dbReference>
<feature type="domain" description="CBM20" evidence="3">
    <location>
        <begin position="23"/>
        <end position="119"/>
    </location>
</feature>
<dbReference type="Pfam" id="PF18962">
    <property type="entry name" value="Por_Secre_tail"/>
    <property type="match status" value="1"/>
</dbReference>
<evidence type="ECO:0000259" key="3">
    <source>
        <dbReference type="SMART" id="SM01065"/>
    </source>
</evidence>
<evidence type="ECO:0000256" key="2">
    <source>
        <dbReference type="SAM" id="SignalP"/>
    </source>
</evidence>
<dbReference type="InterPro" id="IPR014756">
    <property type="entry name" value="Ig_E-set"/>
</dbReference>
<dbReference type="STRING" id="1249933.SAMN04489797_0824"/>
<dbReference type="InterPro" id="IPR002044">
    <property type="entry name" value="CBM20"/>
</dbReference>
<reference evidence="4 5" key="1">
    <citation type="submission" date="2016-10" db="EMBL/GenBank/DDBJ databases">
        <authorList>
            <person name="Varghese N."/>
            <person name="Submissions S."/>
        </authorList>
    </citation>
    <scope>NUCLEOTIDE SEQUENCE [LARGE SCALE GENOMIC DNA]</scope>
    <source>
        <strain evidence="4 5">RHA_55</strain>
    </source>
</reference>
<gene>
    <name evidence="4" type="ORF">SAMN04489797_0824</name>
</gene>
<dbReference type="SUPFAM" id="SSF81296">
    <property type="entry name" value="E set domains"/>
    <property type="match status" value="2"/>
</dbReference>
<feature type="domain" description="CBM20" evidence="3">
    <location>
        <begin position="132"/>
        <end position="234"/>
    </location>
</feature>
<dbReference type="AlphaFoldDB" id="A0A1H1PB55"/>
<dbReference type="Gene3D" id="2.60.40.10">
    <property type="entry name" value="Immunoglobulins"/>
    <property type="match status" value="2"/>
</dbReference>
<feature type="signal peptide" evidence="2">
    <location>
        <begin position="1"/>
        <end position="22"/>
    </location>
</feature>
<name>A0A1H1PB55_9FLAO</name>
<dbReference type="InterPro" id="IPR026444">
    <property type="entry name" value="Secre_tail"/>
</dbReference>
<sequence length="330" mass="36082">MKKNYVNYLMAFFVLLSYQAFSQVDVTFKVDMSSETVSADGVHVVGSINGWNTTSNPLTQEGSTSIYSATIQVNPGWHEFKYLNGNAWGTEEAANLPCAASNGNRFLFINESGEAVNLTPVPFGGCNDASTGFTTTFNIDLSNESSLSENGVHMAGSLNGWSTDNLQLVDQTGGIYSVELRLPTPADYPVTYEYKYLNGNAWGTDETPDASCEYVVENNRLITVTSSGSIINDVFNGCSIILGLEAVNVANPIRLVYHKNTRSIEFFNLDTTANITSIRVFDINGKLIKNKQQKETLSGETISFQSDTNGIYFVQIANNSSLTVQKIIVH</sequence>
<dbReference type="GO" id="GO:2001070">
    <property type="term" value="F:starch binding"/>
    <property type="evidence" value="ECO:0007669"/>
    <property type="project" value="InterPro"/>
</dbReference>
<dbReference type="InterPro" id="IPR013783">
    <property type="entry name" value="Ig-like_fold"/>
</dbReference>
<keyword evidence="5" id="KW-1185">Reference proteome</keyword>
<evidence type="ECO:0000256" key="1">
    <source>
        <dbReference type="ARBA" id="ARBA00022729"/>
    </source>
</evidence>
<dbReference type="NCBIfam" id="TIGR04183">
    <property type="entry name" value="Por_Secre_tail"/>
    <property type="match status" value="1"/>
</dbReference>
<accession>A0A1H1PB55</accession>
<evidence type="ECO:0000313" key="4">
    <source>
        <dbReference type="EMBL" id="SDS08310.1"/>
    </source>
</evidence>
<dbReference type="Proteomes" id="UP000198963">
    <property type="component" value="Chromosome I"/>
</dbReference>
<dbReference type="RefSeq" id="WP_092444527.1">
    <property type="nucleotide sequence ID" value="NZ_LT629774.1"/>
</dbReference>
<dbReference type="SMART" id="SM01065">
    <property type="entry name" value="CBM_2"/>
    <property type="match status" value="2"/>
</dbReference>
<evidence type="ECO:0000313" key="5">
    <source>
        <dbReference type="Proteomes" id="UP000198963"/>
    </source>
</evidence>